<dbReference type="AlphaFoldDB" id="A0A4Q5IXK4"/>
<protein>
    <submittedName>
        <fullName evidence="2">CAP domain-containing protein</fullName>
    </submittedName>
</protein>
<dbReference type="EMBL" id="SDPU01000035">
    <property type="protein sequence ID" value="RYU09659.1"/>
    <property type="molecule type" value="Genomic_DNA"/>
</dbReference>
<dbReference type="Pfam" id="PF00188">
    <property type="entry name" value="CAP"/>
    <property type="match status" value="1"/>
</dbReference>
<keyword evidence="3" id="KW-1185">Reference proteome</keyword>
<organism evidence="2 3">
    <name type="scientific">Nocardioides iriomotensis</name>
    <dbReference type="NCBI Taxonomy" id="715784"/>
    <lineage>
        <taxon>Bacteria</taxon>
        <taxon>Bacillati</taxon>
        <taxon>Actinomycetota</taxon>
        <taxon>Actinomycetes</taxon>
        <taxon>Propionibacteriales</taxon>
        <taxon>Nocardioidaceae</taxon>
        <taxon>Nocardioides</taxon>
    </lineage>
</organism>
<gene>
    <name evidence="2" type="ORF">ETU37_21765</name>
</gene>
<dbReference type="SUPFAM" id="SSF55797">
    <property type="entry name" value="PR-1-like"/>
    <property type="match status" value="1"/>
</dbReference>
<comment type="caution">
    <text evidence="2">The sequence shown here is derived from an EMBL/GenBank/DDBJ whole genome shotgun (WGS) entry which is preliminary data.</text>
</comment>
<accession>A0A4Q5IXK4</accession>
<dbReference type="SMART" id="SM00198">
    <property type="entry name" value="SCP"/>
    <property type="match status" value="1"/>
</dbReference>
<dbReference type="OrthoDB" id="68195at2"/>
<dbReference type="PANTHER" id="PTHR31157:SF1">
    <property type="entry name" value="SCP DOMAIN-CONTAINING PROTEIN"/>
    <property type="match status" value="1"/>
</dbReference>
<feature type="domain" description="SCP" evidence="1">
    <location>
        <begin position="157"/>
        <end position="277"/>
    </location>
</feature>
<evidence type="ECO:0000313" key="2">
    <source>
        <dbReference type="EMBL" id="RYU09659.1"/>
    </source>
</evidence>
<name>A0A4Q5IXK4_9ACTN</name>
<sequence>MRSMLLTALAGVVLVGLLGTPADAVRRSDAYQATVVTQVQAERAERGLTRLHTRGGTARCLDRTAQRWAERPGAVGALDAVARKCEVDRVQSLRFASEAGPSEQAARLLKRSSTRRPLLAAPQEVALGFGHARSAGEHRVVLLVGSLPPGPAVDPQTTRLAIVDLVNAERAAAGLTALTADACLMANAQRHAEHLARTGQLAHQDLAVVEGDCGARDTYGENVLWSSVGTGADALRMWMGSTDHRDNIVETSYRLTGVGVGYDRYLRRYYVVQVFTSH</sequence>
<reference evidence="2 3" key="1">
    <citation type="submission" date="2019-01" db="EMBL/GenBank/DDBJ databases">
        <title>Nocardioides guangzhouensis sp. nov., an actinobacterium isolated from soil.</title>
        <authorList>
            <person name="Fu Y."/>
            <person name="Cai Y."/>
            <person name="Lin Z."/>
            <person name="Chen P."/>
        </authorList>
    </citation>
    <scope>NUCLEOTIDE SEQUENCE [LARGE SCALE GENOMIC DNA]</scope>
    <source>
        <strain evidence="2 3">NBRC 105384</strain>
    </source>
</reference>
<dbReference type="InterPro" id="IPR035940">
    <property type="entry name" value="CAP_sf"/>
</dbReference>
<evidence type="ECO:0000259" key="1">
    <source>
        <dbReference type="SMART" id="SM00198"/>
    </source>
</evidence>
<dbReference type="PANTHER" id="PTHR31157">
    <property type="entry name" value="SCP DOMAIN-CONTAINING PROTEIN"/>
    <property type="match status" value="1"/>
</dbReference>
<proteinExistence type="predicted"/>
<dbReference type="InterPro" id="IPR014044">
    <property type="entry name" value="CAP_dom"/>
</dbReference>
<dbReference type="CDD" id="cd05379">
    <property type="entry name" value="CAP_bacterial"/>
    <property type="match status" value="1"/>
</dbReference>
<dbReference type="Proteomes" id="UP000291189">
    <property type="component" value="Unassembled WGS sequence"/>
</dbReference>
<evidence type="ECO:0000313" key="3">
    <source>
        <dbReference type="Proteomes" id="UP000291189"/>
    </source>
</evidence>
<dbReference type="RefSeq" id="WP_129989424.1">
    <property type="nucleotide sequence ID" value="NZ_SDPU01000035.1"/>
</dbReference>
<dbReference type="Gene3D" id="3.40.33.10">
    <property type="entry name" value="CAP"/>
    <property type="match status" value="1"/>
</dbReference>